<feature type="region of interest" description="Disordered" evidence="1">
    <location>
        <begin position="204"/>
        <end position="223"/>
    </location>
</feature>
<evidence type="ECO:0000256" key="1">
    <source>
        <dbReference type="SAM" id="MobiDB-lite"/>
    </source>
</evidence>
<name>A0A7S0MJM9_9CRYP</name>
<gene>
    <name evidence="2" type="ORF">CCUR1050_LOCUS18853</name>
</gene>
<accession>A0A7S0MJM9</accession>
<dbReference type="AlphaFoldDB" id="A0A7S0MJM9"/>
<sequence>MVVTPEMDSLISSVSVMCKDMEKFFGNCQCMADCRPSRRVGSSPTPRKAITDCDHDNSQSTGTPPNSKGNIRFVELSMEDVKECGGNFISNQLLSNRTYSSSFASIITSDQMAREKNLSSQKFSNSFGSARTVNAKANMTDGYYPTSPLSRASSFSDGNRAPTVVPSHKSKFAILMDQARMNGKASAIRVQKAKREGWNQAEQNAMLISGSGRSQRAPHERLD</sequence>
<feature type="compositionally biased region" description="Polar residues" evidence="1">
    <location>
        <begin position="58"/>
        <end position="69"/>
    </location>
</feature>
<evidence type="ECO:0000313" key="2">
    <source>
        <dbReference type="EMBL" id="CAD8641169.1"/>
    </source>
</evidence>
<organism evidence="2">
    <name type="scientific">Cryptomonas curvata</name>
    <dbReference type="NCBI Taxonomy" id="233186"/>
    <lineage>
        <taxon>Eukaryota</taxon>
        <taxon>Cryptophyceae</taxon>
        <taxon>Cryptomonadales</taxon>
        <taxon>Cryptomonadaceae</taxon>
        <taxon>Cryptomonas</taxon>
    </lineage>
</organism>
<dbReference type="EMBL" id="HBEZ01034125">
    <property type="protein sequence ID" value="CAD8641169.1"/>
    <property type="molecule type" value="Transcribed_RNA"/>
</dbReference>
<feature type="region of interest" description="Disordered" evidence="1">
    <location>
        <begin position="36"/>
        <end position="70"/>
    </location>
</feature>
<proteinExistence type="predicted"/>
<reference evidence="2" key="1">
    <citation type="submission" date="2021-01" db="EMBL/GenBank/DDBJ databases">
        <authorList>
            <person name="Corre E."/>
            <person name="Pelletier E."/>
            <person name="Niang G."/>
            <person name="Scheremetjew M."/>
            <person name="Finn R."/>
            <person name="Kale V."/>
            <person name="Holt S."/>
            <person name="Cochrane G."/>
            <person name="Meng A."/>
            <person name="Brown T."/>
            <person name="Cohen L."/>
        </authorList>
    </citation>
    <scope>NUCLEOTIDE SEQUENCE</scope>
    <source>
        <strain evidence="2">CCAP979/52</strain>
    </source>
</reference>
<protein>
    <submittedName>
        <fullName evidence="2">Uncharacterized protein</fullName>
    </submittedName>
</protein>